<dbReference type="SUPFAM" id="SSF49785">
    <property type="entry name" value="Galactose-binding domain-like"/>
    <property type="match status" value="1"/>
</dbReference>
<dbReference type="Gene3D" id="3.20.20.80">
    <property type="entry name" value="Glycosidases"/>
    <property type="match status" value="1"/>
</dbReference>
<dbReference type="GO" id="GO:0006516">
    <property type="term" value="P:glycoprotein catabolic process"/>
    <property type="evidence" value="ECO:0007669"/>
    <property type="project" value="TreeGrafter"/>
</dbReference>
<keyword evidence="11" id="KW-0326">Glycosidase</keyword>
<dbReference type="InterPro" id="IPR050887">
    <property type="entry name" value="Beta-mannosidase_GH2"/>
</dbReference>
<evidence type="ECO:0000256" key="11">
    <source>
        <dbReference type="ARBA" id="ARBA00023295"/>
    </source>
</evidence>
<dbReference type="InterPro" id="IPR013783">
    <property type="entry name" value="Ig-like_fold"/>
</dbReference>
<keyword evidence="10" id="KW-0325">Glycoprotein</keyword>
<evidence type="ECO:0000259" key="13">
    <source>
        <dbReference type="Pfam" id="PF00703"/>
    </source>
</evidence>
<dbReference type="AlphaFoldDB" id="A0A6P1M1Y9"/>
<dbReference type="EC" id="3.2.1.25" evidence="5"/>
<dbReference type="InterPro" id="IPR008979">
    <property type="entry name" value="Galactose-bd-like_sf"/>
</dbReference>
<comment type="catalytic activity">
    <reaction evidence="1">
        <text>Hydrolysis of terminal, non-reducing beta-D-mannose residues in beta-D-mannosides.</text>
        <dbReference type="EC" id="3.2.1.25"/>
    </reaction>
</comment>
<accession>A0A6P1M1Y9</accession>
<dbReference type="EMBL" id="CP047593">
    <property type="protein sequence ID" value="QHI68839.1"/>
    <property type="molecule type" value="Genomic_DNA"/>
</dbReference>
<evidence type="ECO:0000256" key="4">
    <source>
        <dbReference type="ARBA" id="ARBA00011245"/>
    </source>
</evidence>
<dbReference type="Pfam" id="PF22666">
    <property type="entry name" value="Glyco_hydro_2_N2"/>
    <property type="match status" value="1"/>
</dbReference>
<dbReference type="PANTHER" id="PTHR43730">
    <property type="entry name" value="BETA-MANNOSIDASE"/>
    <property type="match status" value="1"/>
</dbReference>
<evidence type="ECO:0000256" key="5">
    <source>
        <dbReference type="ARBA" id="ARBA00012754"/>
    </source>
</evidence>
<comment type="similarity">
    <text evidence="3">Belongs to the glycosyl hydrolase 2 family.</text>
</comment>
<dbReference type="RefSeq" id="WP_160627546.1">
    <property type="nucleotide sequence ID" value="NZ_CP047593.1"/>
</dbReference>
<dbReference type="Gene3D" id="2.60.120.260">
    <property type="entry name" value="Galactose-binding domain-like"/>
    <property type="match status" value="1"/>
</dbReference>
<dbReference type="Pfam" id="PF00703">
    <property type="entry name" value="Glyco_hydro_2"/>
    <property type="match status" value="1"/>
</dbReference>
<dbReference type="InterPro" id="IPR054593">
    <property type="entry name" value="Beta-mannosidase-like_N2"/>
</dbReference>
<evidence type="ECO:0000256" key="9">
    <source>
        <dbReference type="ARBA" id="ARBA00023157"/>
    </source>
</evidence>
<evidence type="ECO:0000256" key="10">
    <source>
        <dbReference type="ARBA" id="ARBA00023180"/>
    </source>
</evidence>
<name>A0A6P1M1Y9_9BACT</name>
<keyword evidence="18" id="KW-1185">Reference proteome</keyword>
<evidence type="ECO:0000256" key="12">
    <source>
        <dbReference type="ARBA" id="ARBA00032581"/>
    </source>
</evidence>
<dbReference type="InterPro" id="IPR006102">
    <property type="entry name" value="Ig-like_GH2"/>
</dbReference>
<feature type="domain" description="Beta-mannosidase-like galactose-binding" evidence="16">
    <location>
        <begin position="23"/>
        <end position="178"/>
    </location>
</feature>
<dbReference type="Pfam" id="PF17753">
    <property type="entry name" value="Ig_mannosidase"/>
    <property type="match status" value="1"/>
</dbReference>
<evidence type="ECO:0000256" key="3">
    <source>
        <dbReference type="ARBA" id="ARBA00007401"/>
    </source>
</evidence>
<dbReference type="InterPro" id="IPR006103">
    <property type="entry name" value="Glyco_hydro_2_cat"/>
</dbReference>
<feature type="domain" description="Glycoside hydrolase family 2 immunoglobulin-like beta-sandwich" evidence="13">
    <location>
        <begin position="221"/>
        <end position="294"/>
    </location>
</feature>
<evidence type="ECO:0000256" key="7">
    <source>
        <dbReference type="ARBA" id="ARBA00022729"/>
    </source>
</evidence>
<protein>
    <recommendedName>
        <fullName evidence="6">Beta-mannosidase</fullName>
        <ecNumber evidence="5">3.2.1.25</ecNumber>
    </recommendedName>
    <alternativeName>
        <fullName evidence="12">Lysosomal beta A mannosidase</fullName>
    </alternativeName>
</protein>
<evidence type="ECO:0000256" key="6">
    <source>
        <dbReference type="ARBA" id="ARBA00015707"/>
    </source>
</evidence>
<proteinExistence type="inferred from homology"/>
<feature type="domain" description="Glycoside hydrolase family 2 catalytic" evidence="14">
    <location>
        <begin position="312"/>
        <end position="438"/>
    </location>
</feature>
<organism evidence="17 18">
    <name type="scientific">Tichowtungia aerotolerans</name>
    <dbReference type="NCBI Taxonomy" id="2697043"/>
    <lineage>
        <taxon>Bacteria</taxon>
        <taxon>Pseudomonadati</taxon>
        <taxon>Kiritimatiellota</taxon>
        <taxon>Tichowtungiia</taxon>
        <taxon>Tichowtungiales</taxon>
        <taxon>Tichowtungiaceae</taxon>
        <taxon>Tichowtungia</taxon>
    </lineage>
</organism>
<keyword evidence="7" id="KW-0732">Signal</keyword>
<evidence type="ECO:0000256" key="1">
    <source>
        <dbReference type="ARBA" id="ARBA00000829"/>
    </source>
</evidence>
<dbReference type="GO" id="GO:0004567">
    <property type="term" value="F:beta-mannosidase activity"/>
    <property type="evidence" value="ECO:0007669"/>
    <property type="project" value="UniProtKB-EC"/>
</dbReference>
<evidence type="ECO:0000259" key="14">
    <source>
        <dbReference type="Pfam" id="PF02836"/>
    </source>
</evidence>
<dbReference type="KEGG" id="taer:GT409_05035"/>
<dbReference type="SUPFAM" id="SSF49303">
    <property type="entry name" value="beta-Galactosidase/glucuronidase domain"/>
    <property type="match status" value="2"/>
</dbReference>
<dbReference type="SUPFAM" id="SSF51445">
    <property type="entry name" value="(Trans)glycosidases"/>
    <property type="match status" value="1"/>
</dbReference>
<feature type="domain" description="Beta-mannosidase Ig-fold" evidence="15">
    <location>
        <begin position="759"/>
        <end position="815"/>
    </location>
</feature>
<evidence type="ECO:0000256" key="8">
    <source>
        <dbReference type="ARBA" id="ARBA00022801"/>
    </source>
</evidence>
<dbReference type="PANTHER" id="PTHR43730:SF1">
    <property type="entry name" value="BETA-MANNOSIDASE"/>
    <property type="match status" value="1"/>
</dbReference>
<dbReference type="Gene3D" id="2.60.40.10">
    <property type="entry name" value="Immunoglobulins"/>
    <property type="match status" value="2"/>
</dbReference>
<evidence type="ECO:0000256" key="2">
    <source>
        <dbReference type="ARBA" id="ARBA00003150"/>
    </source>
</evidence>
<dbReference type="Proteomes" id="UP000464954">
    <property type="component" value="Chromosome"/>
</dbReference>
<sequence length="831" mass="94873">MKRISLDGKWALQGAAYGESVNEIGEWVPATVPGDVHVDLMAAGRLDEMYFADNIRKNRWVTEQAWWFRREFSVEELDSRTELVFKGIDTVANIYLNGEQIGRTENMFREYRFDVSEKLRLGEPNELAVCIEPISIVMKQHDADPYFACFNDHRIFMRKAQCHFGWDWAPDCPGTGIWDSVLLETYDQVCLDGLNIHTTCDGLVSFFVSLDGSVQEVGTDGLELRLTVTAPDGSMAADEVWAASGIKNFRNLFIESPQLWWPNGMGGQPLYSYELSLLKEGSVIDTKCGRFGIREVQLEEKPLGPDKMGFAFIVNGQHCFCKGANWVPLDSFTGAIPNEKYDHMLTLAKEANFNMLRVWGGGIYEKDRFYDLCDELGLMVWQDFMFACGDVPDNHDWFVENVRAEIEVQVKRLRTHTSVVYWVGGNEKSGDFYRKMVNYGDSLFDEMIPGIVQTLDPFRPYRRGSPYAYVDSGNHPKSGDAHLSALGETFAPGSKGFLDYRNCVNHIDTSFNSEFAIQGPSRRQSFEKFMPPEHYWPIDDLWNYRITHNPYDHHDTRSFAEKQLALCQAFFGEPKDHAEFIKYGMSMHAEAMWDEMFGYRTKRPVNSGSMFWMYSDPWPTGSWSVVDWYGLPKASYYAAKRAARPLQIGWKVRPDENGWQLVACNDTLRAFSGQIFFGEETVAGEQKWARELDVSIPANTSIVLAEIETKEFSGASDSFLFAELACGDEKRSDTFFPNFWKEVPWPEPDLEITGFQTLKKDEIEVTIEAEKFARFVHLEGLNEGCADGSPVYLSDSFFDMRAGETRTVRLKGSAPIDPGKIKAVHWLQEWC</sequence>
<dbReference type="InterPro" id="IPR041625">
    <property type="entry name" value="Beta-mannosidase_Ig"/>
</dbReference>
<comment type="function">
    <text evidence="2">Exoglycosidase that cleaves the single beta-linked mannose residue from the non-reducing end of all N-linked glycoprotein oligosaccharides.</text>
</comment>
<evidence type="ECO:0000259" key="16">
    <source>
        <dbReference type="Pfam" id="PF22666"/>
    </source>
</evidence>
<keyword evidence="9" id="KW-1015">Disulfide bond</keyword>
<keyword evidence="8" id="KW-0378">Hydrolase</keyword>
<dbReference type="GO" id="GO:0005975">
    <property type="term" value="P:carbohydrate metabolic process"/>
    <property type="evidence" value="ECO:0007669"/>
    <property type="project" value="InterPro"/>
</dbReference>
<dbReference type="InterPro" id="IPR036156">
    <property type="entry name" value="Beta-gal/glucu_dom_sf"/>
</dbReference>
<dbReference type="Pfam" id="PF02836">
    <property type="entry name" value="Glyco_hydro_2_C"/>
    <property type="match status" value="1"/>
</dbReference>
<gene>
    <name evidence="17" type="ORF">GT409_05035</name>
</gene>
<evidence type="ECO:0000313" key="17">
    <source>
        <dbReference type="EMBL" id="QHI68839.1"/>
    </source>
</evidence>
<reference evidence="17 18" key="1">
    <citation type="submission" date="2020-01" db="EMBL/GenBank/DDBJ databases">
        <title>Ponticoccus aerotolerans gen. nov., sp. nov., an anaerobic bacterium and proposal of Ponticoccusceae fam. nov., Ponticoccusles ord. nov. and Ponticoccuse classis nov. in the phylum Kiritimatiellaeota.</title>
        <authorList>
            <person name="Zhou L.Y."/>
            <person name="Du Z.J."/>
        </authorList>
    </citation>
    <scope>NUCLEOTIDE SEQUENCE [LARGE SCALE GENOMIC DNA]</scope>
    <source>
        <strain evidence="17 18">S-5007</strain>
    </source>
</reference>
<comment type="subunit">
    <text evidence="4">Monomer.</text>
</comment>
<dbReference type="InterPro" id="IPR017853">
    <property type="entry name" value="GH"/>
</dbReference>
<evidence type="ECO:0000313" key="18">
    <source>
        <dbReference type="Proteomes" id="UP000464954"/>
    </source>
</evidence>
<evidence type="ECO:0000259" key="15">
    <source>
        <dbReference type="Pfam" id="PF17753"/>
    </source>
</evidence>